<dbReference type="PATRIC" id="fig|476272.21.peg.352"/>
<dbReference type="AlphaFoldDB" id="C0CS06"/>
<dbReference type="InterPro" id="IPR008983">
    <property type="entry name" value="Tumour_necrosis_fac-like_dom"/>
</dbReference>
<feature type="compositionally biased region" description="Polar residues" evidence="1">
    <location>
        <begin position="18"/>
        <end position="30"/>
    </location>
</feature>
<reference evidence="2 3" key="1">
    <citation type="submission" date="2009-01" db="EMBL/GenBank/DDBJ databases">
        <authorList>
            <person name="Fulton L."/>
            <person name="Clifton S."/>
            <person name="Fulton B."/>
            <person name="Xu J."/>
            <person name="Minx P."/>
            <person name="Pepin K.H."/>
            <person name="Johnson M."/>
            <person name="Bhonagiri V."/>
            <person name="Nash W.E."/>
            <person name="Mardis E.R."/>
            <person name="Wilson R.K."/>
        </authorList>
    </citation>
    <scope>NUCLEOTIDE SEQUENCE [LARGE SCALE GENOMIC DNA]</scope>
    <source>
        <strain evidence="3">DSM 10507 / JCM 14656 / S5a33</strain>
    </source>
</reference>
<dbReference type="GeneID" id="86823433"/>
<dbReference type="eggNOG" id="COG2931">
    <property type="taxonomic scope" value="Bacteria"/>
</dbReference>
<accession>C0CS06</accession>
<dbReference type="Gene3D" id="2.60.120.40">
    <property type="match status" value="1"/>
</dbReference>
<sequence>MTGETGPTGEAATIRVGTVTTGDPGTEASVTNSGTDQEAVFDFVIPRGENGGSGTPVELLSAYSAAPQPGTSGSALRFDRNSMVKGDAISHAENNTDFTISETGIYSVAFNGVVAPASGVTFPFSLTLYLEVNGTGVSGSGTQHSFHTSTETVNMAFTVPVEVTAVPATLRVIVDGDSIIYSTVSLTIYKIGESTP</sequence>
<gene>
    <name evidence="2" type="ORF">RUMHYD_03672</name>
</gene>
<comment type="caution">
    <text evidence="2">The sequence shown here is derived from an EMBL/GenBank/DDBJ whole genome shotgun (WGS) entry which is preliminary data.</text>
</comment>
<protein>
    <recommendedName>
        <fullName evidence="4">BclA C-terminal domain-containing protein</fullName>
    </recommendedName>
</protein>
<evidence type="ECO:0000256" key="1">
    <source>
        <dbReference type="SAM" id="MobiDB-lite"/>
    </source>
</evidence>
<name>C0CS06_BLAHS</name>
<feature type="compositionally biased region" description="Low complexity" evidence="1">
    <location>
        <begin position="1"/>
        <end position="13"/>
    </location>
</feature>
<evidence type="ECO:0000313" key="2">
    <source>
        <dbReference type="EMBL" id="EEG47459.1"/>
    </source>
</evidence>
<organism evidence="2 3">
    <name type="scientific">Blautia hydrogenotrophica (strain DSM 10507 / JCM 14656 / S5a33)</name>
    <name type="common">Ruminococcus hydrogenotrophicus</name>
    <dbReference type="NCBI Taxonomy" id="476272"/>
    <lineage>
        <taxon>Bacteria</taxon>
        <taxon>Bacillati</taxon>
        <taxon>Bacillota</taxon>
        <taxon>Clostridia</taxon>
        <taxon>Lachnospirales</taxon>
        <taxon>Lachnospiraceae</taxon>
        <taxon>Blautia</taxon>
    </lineage>
</organism>
<dbReference type="EMBL" id="ACBZ01000195">
    <property type="protein sequence ID" value="EEG47459.1"/>
    <property type="molecule type" value="Genomic_DNA"/>
</dbReference>
<feature type="region of interest" description="Disordered" evidence="1">
    <location>
        <begin position="1"/>
        <end position="30"/>
    </location>
</feature>
<dbReference type="Proteomes" id="UP000003100">
    <property type="component" value="Unassembled WGS sequence"/>
</dbReference>
<evidence type="ECO:0008006" key="4">
    <source>
        <dbReference type="Google" id="ProtNLM"/>
    </source>
</evidence>
<dbReference type="HOGENOM" id="CLU_1387924_0_0_9"/>
<reference evidence="2 3" key="2">
    <citation type="submission" date="2009-02" db="EMBL/GenBank/DDBJ databases">
        <title>Draft genome sequence of Blautia hydrogenotrophica DSM 10507 (Ruminococcus hydrogenotrophicus DSM 10507).</title>
        <authorList>
            <person name="Sudarsanam P."/>
            <person name="Ley R."/>
            <person name="Guruge J."/>
            <person name="Turnbaugh P.J."/>
            <person name="Mahowald M."/>
            <person name="Liep D."/>
            <person name="Gordon J."/>
        </authorList>
    </citation>
    <scope>NUCLEOTIDE SEQUENCE [LARGE SCALE GENOMIC DNA]</scope>
    <source>
        <strain evidence="3">DSM 10507 / JCM 14656 / S5a33</strain>
    </source>
</reference>
<evidence type="ECO:0000313" key="3">
    <source>
        <dbReference type="Proteomes" id="UP000003100"/>
    </source>
</evidence>
<keyword evidence="3" id="KW-1185">Reference proteome</keyword>
<proteinExistence type="predicted"/>
<dbReference type="RefSeq" id="WP_005952224.1">
    <property type="nucleotide sequence ID" value="NZ_CP136423.1"/>
</dbReference>